<organism evidence="1 2">
    <name type="scientific">Flavobacterium frigidarium</name>
    <dbReference type="NCBI Taxonomy" id="99286"/>
    <lineage>
        <taxon>Bacteria</taxon>
        <taxon>Pseudomonadati</taxon>
        <taxon>Bacteroidota</taxon>
        <taxon>Flavobacteriia</taxon>
        <taxon>Flavobacteriales</taxon>
        <taxon>Flavobacteriaceae</taxon>
        <taxon>Flavobacterium</taxon>
    </lineage>
</organism>
<dbReference type="EMBL" id="JASMRN010000010">
    <property type="protein sequence ID" value="MEZ7516170.1"/>
    <property type="molecule type" value="Genomic_DNA"/>
</dbReference>
<evidence type="ECO:0000313" key="2">
    <source>
        <dbReference type="Proteomes" id="UP001568894"/>
    </source>
</evidence>
<evidence type="ECO:0000313" key="1">
    <source>
        <dbReference type="EMBL" id="MEZ7516170.1"/>
    </source>
</evidence>
<gene>
    <name evidence="1" type="ORF">QO192_12865</name>
</gene>
<name>A0ABV4KHK4_9FLAO</name>
<comment type="caution">
    <text evidence="1">The sequence shown here is derived from an EMBL/GenBank/DDBJ whole genome shotgun (WGS) entry which is preliminary data.</text>
</comment>
<protein>
    <submittedName>
        <fullName evidence="1">Uncharacterized protein</fullName>
    </submittedName>
</protein>
<keyword evidence="2" id="KW-1185">Reference proteome</keyword>
<dbReference type="Proteomes" id="UP001568894">
    <property type="component" value="Unassembled WGS sequence"/>
</dbReference>
<accession>A0ABV4KHK4</accession>
<dbReference type="RefSeq" id="WP_300288213.1">
    <property type="nucleotide sequence ID" value="NZ_JASMRN010000010.1"/>
</dbReference>
<reference evidence="1 2" key="1">
    <citation type="submission" date="2023-05" db="EMBL/GenBank/DDBJ databases">
        <title>Adaptations of aquatic viruses from atmosphere-close ecosystems of the Central Arctic Ocean.</title>
        <authorList>
            <person name="Rahlff J."/>
            <person name="Holmfeldt K."/>
        </authorList>
    </citation>
    <scope>NUCLEOTIDE SEQUENCE [LARGE SCALE GENOMIC DNA]</scope>
    <source>
        <strain evidence="1 2">Arc14</strain>
    </source>
</reference>
<proteinExistence type="predicted"/>
<sequence length="129" mass="14900">MKKIISIAFICIFLCANTEIGQLLKLANLIEHFTNHHEEYNNHNISLLDFIKVHYGDEKHDSDNKENNHQNLPFKTINSNVNTVLAFENHKMFSFCKPNIISVKRTVPFSPDLYISSVFASIWLPPKLS</sequence>